<dbReference type="GO" id="GO:0016020">
    <property type="term" value="C:membrane"/>
    <property type="evidence" value="ECO:0007669"/>
    <property type="project" value="UniProtKB-SubCell"/>
</dbReference>
<name>A0A8J8NKU3_HALGN</name>
<dbReference type="InterPro" id="IPR001104">
    <property type="entry name" value="3-oxo-5_a-steroid_4-DH_C"/>
</dbReference>
<protein>
    <recommendedName>
        <fullName evidence="10">3-oxo-5-alpha-steroid 4-dehydrogenase C-terminal domain-containing protein</fullName>
    </recommendedName>
</protein>
<evidence type="ECO:0000256" key="8">
    <source>
        <dbReference type="ARBA" id="ARBA00023136"/>
    </source>
</evidence>
<keyword evidence="5 9" id="KW-1133">Transmembrane helix</keyword>
<evidence type="ECO:0000256" key="9">
    <source>
        <dbReference type="SAM" id="Phobius"/>
    </source>
</evidence>
<dbReference type="PROSITE" id="PS50244">
    <property type="entry name" value="S5A_REDUCTASE"/>
    <property type="match status" value="1"/>
</dbReference>
<proteinExistence type="inferred from homology"/>
<keyword evidence="4 9" id="KW-0812">Transmembrane</keyword>
<evidence type="ECO:0000259" key="10">
    <source>
        <dbReference type="Pfam" id="PF02544"/>
    </source>
</evidence>
<comment type="caution">
    <text evidence="11">The sequence shown here is derived from an EMBL/GenBank/DDBJ whole genome shotgun (WGS) entry which is preliminary data.</text>
</comment>
<evidence type="ECO:0000313" key="12">
    <source>
        <dbReference type="Proteomes" id="UP000785679"/>
    </source>
</evidence>
<evidence type="ECO:0000256" key="3">
    <source>
        <dbReference type="ARBA" id="ARBA00022516"/>
    </source>
</evidence>
<sequence length="309" mass="35764">MSRSLKIVDRNNKELGWVSLSASDTVESLKKTLVKDIEGIRKRKIGIERIRLQVHDNADPRKQTVLADRRKALSEYITAPQATLTFKDIGPQISWTTVFLVEYFGPILITAILAVFQKQIYGKEAPYTFNQKLGIGMVIGHYLKRELETLFVHRFSNDTMPFTNIFKNCGHYWVIFGFVNMYFFLHPDYTAPAWASDTCHIILAGVFAFFEFLNLMSHITLRNLRRPGSSERGIPKGWGFGLVSCANYYWESLCWLVFAVQAQVIGAYVFFAVSTVQMMAWAAKKHKKYREDFKDTYPRGRKIMFPFIY</sequence>
<dbReference type="AlphaFoldDB" id="A0A8J8NKU3"/>
<evidence type="ECO:0000256" key="6">
    <source>
        <dbReference type="ARBA" id="ARBA00023002"/>
    </source>
</evidence>
<evidence type="ECO:0000313" key="11">
    <source>
        <dbReference type="EMBL" id="TNV76962.1"/>
    </source>
</evidence>
<evidence type="ECO:0000256" key="1">
    <source>
        <dbReference type="ARBA" id="ARBA00004141"/>
    </source>
</evidence>
<keyword evidence="8 9" id="KW-0472">Membrane</keyword>
<dbReference type="EMBL" id="RRYP01012665">
    <property type="protein sequence ID" value="TNV76962.1"/>
    <property type="molecule type" value="Genomic_DNA"/>
</dbReference>
<accession>A0A8J8NKU3</accession>
<evidence type="ECO:0000256" key="4">
    <source>
        <dbReference type="ARBA" id="ARBA00022692"/>
    </source>
</evidence>
<keyword evidence="12" id="KW-1185">Reference proteome</keyword>
<comment type="subcellular location">
    <subcellularLocation>
        <location evidence="1">Membrane</location>
        <topology evidence="1">Multi-pass membrane protein</topology>
    </subcellularLocation>
</comment>
<dbReference type="GO" id="GO:0042761">
    <property type="term" value="P:very long-chain fatty acid biosynthetic process"/>
    <property type="evidence" value="ECO:0007669"/>
    <property type="project" value="TreeGrafter"/>
</dbReference>
<feature type="transmembrane region" description="Helical" evidence="9">
    <location>
        <begin position="237"/>
        <end position="258"/>
    </location>
</feature>
<dbReference type="PANTHER" id="PTHR10556">
    <property type="entry name" value="3-OXO-5-ALPHA-STEROID 4-DEHYDROGENASE"/>
    <property type="match status" value="1"/>
</dbReference>
<feature type="transmembrane region" description="Helical" evidence="9">
    <location>
        <begin position="264"/>
        <end position="283"/>
    </location>
</feature>
<keyword evidence="3" id="KW-0444">Lipid biosynthesis</keyword>
<feature type="transmembrane region" description="Helical" evidence="9">
    <location>
        <begin position="169"/>
        <end position="185"/>
    </location>
</feature>
<reference evidence="11" key="1">
    <citation type="submission" date="2019-06" db="EMBL/GenBank/DDBJ databases">
        <authorList>
            <person name="Zheng W."/>
        </authorList>
    </citation>
    <scope>NUCLEOTIDE SEQUENCE</scope>
    <source>
        <strain evidence="11">QDHG01</strain>
    </source>
</reference>
<comment type="similarity">
    <text evidence="2">Belongs to the steroid 5-alpha reductase family.</text>
</comment>
<feature type="transmembrane region" description="Helical" evidence="9">
    <location>
        <begin position="191"/>
        <end position="216"/>
    </location>
</feature>
<evidence type="ECO:0000256" key="2">
    <source>
        <dbReference type="ARBA" id="ARBA00007742"/>
    </source>
</evidence>
<dbReference type="Pfam" id="PF02544">
    <property type="entry name" value="Steroid_dh"/>
    <property type="match status" value="1"/>
</dbReference>
<dbReference type="InterPro" id="IPR039357">
    <property type="entry name" value="SRD5A/TECR"/>
</dbReference>
<feature type="domain" description="3-oxo-5-alpha-steroid 4-dehydrogenase C-terminal" evidence="10">
    <location>
        <begin position="159"/>
        <end position="309"/>
    </location>
</feature>
<keyword evidence="7" id="KW-0443">Lipid metabolism</keyword>
<gene>
    <name evidence="11" type="ORF">FGO68_gene1093</name>
</gene>
<evidence type="ECO:0000256" key="7">
    <source>
        <dbReference type="ARBA" id="ARBA00023098"/>
    </source>
</evidence>
<dbReference type="Proteomes" id="UP000785679">
    <property type="component" value="Unassembled WGS sequence"/>
</dbReference>
<dbReference type="GO" id="GO:0016627">
    <property type="term" value="F:oxidoreductase activity, acting on the CH-CH group of donors"/>
    <property type="evidence" value="ECO:0007669"/>
    <property type="project" value="InterPro"/>
</dbReference>
<feature type="transmembrane region" description="Helical" evidence="9">
    <location>
        <begin position="93"/>
        <end position="116"/>
    </location>
</feature>
<dbReference type="OrthoDB" id="540503at2759"/>
<dbReference type="PANTHER" id="PTHR10556:SF28">
    <property type="entry name" value="VERY-LONG-CHAIN ENOYL-COA REDUCTASE"/>
    <property type="match status" value="1"/>
</dbReference>
<evidence type="ECO:0000256" key="5">
    <source>
        <dbReference type="ARBA" id="ARBA00022989"/>
    </source>
</evidence>
<keyword evidence="6" id="KW-0560">Oxidoreductase</keyword>
<organism evidence="11 12">
    <name type="scientific">Halteria grandinella</name>
    <dbReference type="NCBI Taxonomy" id="5974"/>
    <lineage>
        <taxon>Eukaryota</taxon>
        <taxon>Sar</taxon>
        <taxon>Alveolata</taxon>
        <taxon>Ciliophora</taxon>
        <taxon>Intramacronucleata</taxon>
        <taxon>Spirotrichea</taxon>
        <taxon>Stichotrichia</taxon>
        <taxon>Sporadotrichida</taxon>
        <taxon>Halteriidae</taxon>
        <taxon>Halteria</taxon>
    </lineage>
</organism>